<gene>
    <name evidence="3" type="ORF">EDC91_12031</name>
</gene>
<keyword evidence="4" id="KW-1185">Reference proteome</keyword>
<dbReference type="Pfam" id="PF00501">
    <property type="entry name" value="AMP-binding"/>
    <property type="match status" value="1"/>
</dbReference>
<sequence>MNNIVEFLGQTAQAFPTVNAVEDGQQHLNYQQLAQRVEALGNWLQQQQVACVALHGGNSIDWVIVDLACHAANIVCLPLPLFFTPQQIRSCLEQAGAELLLSEELLLPGQCKLDLDEALPGVVAWPLPERFHCWELPFNSTEQLPEGTKKITFTSGSTGSPKGVCLSRDHQWRVAQSLADAIAIAHPKHLCLLPLSTLLENIAGVYSPLLCGGTVVIPTDAQRGMLGSSNLDSPRLLQCIAEVKPHSMILIPQLLRLLVAACQQGWQAPPSLKFVAVGGGRVDPQLLNNARQLGLPVYEGYGLSECGSVVALNTPTTSYIGAAGKILPHCQVRIEKQEVVVSGACHLGYAGDADSWYPNEVYTGDLGHCDADWLFIDGRRKHLLISSFGRNISPEWVESVLMSEPLLNQCVVVGDDKPYLCALLSASSIVQDQQIADWIKTANSQLPDYAQIRQWLRLNDKQLLPYMTANGRLQRARLLQAFETQIDTLYQSNPLSN</sequence>
<dbReference type="AlphaFoldDB" id="A0A4R2F8D6"/>
<dbReference type="InterPro" id="IPR000873">
    <property type="entry name" value="AMP-dep_synth/lig_dom"/>
</dbReference>
<protein>
    <submittedName>
        <fullName evidence="3">Long-subunit acyl-CoA synthetase (AMP-forming)</fullName>
    </submittedName>
</protein>
<dbReference type="Gene3D" id="3.30.300.30">
    <property type="match status" value="1"/>
</dbReference>
<evidence type="ECO:0000313" key="3">
    <source>
        <dbReference type="EMBL" id="TCN82058.1"/>
    </source>
</evidence>
<organism evidence="3 4">
    <name type="scientific">Shewanella fodinae</name>
    <dbReference type="NCBI Taxonomy" id="552357"/>
    <lineage>
        <taxon>Bacteria</taxon>
        <taxon>Pseudomonadati</taxon>
        <taxon>Pseudomonadota</taxon>
        <taxon>Gammaproteobacteria</taxon>
        <taxon>Alteromonadales</taxon>
        <taxon>Shewanellaceae</taxon>
        <taxon>Shewanella</taxon>
    </lineage>
</organism>
<dbReference type="RefSeq" id="WP_133039549.1">
    <property type="nucleotide sequence ID" value="NZ_SLWF01000020.1"/>
</dbReference>
<evidence type="ECO:0000256" key="1">
    <source>
        <dbReference type="ARBA" id="ARBA00022598"/>
    </source>
</evidence>
<dbReference type="PROSITE" id="PS00455">
    <property type="entry name" value="AMP_BINDING"/>
    <property type="match status" value="1"/>
</dbReference>
<evidence type="ECO:0000313" key="4">
    <source>
        <dbReference type="Proteomes" id="UP000294832"/>
    </source>
</evidence>
<accession>A0A4R2F8D6</accession>
<dbReference type="PANTHER" id="PTHR43767">
    <property type="entry name" value="LONG-CHAIN-FATTY-ACID--COA LIGASE"/>
    <property type="match status" value="1"/>
</dbReference>
<dbReference type="EMBL" id="SLWF01000020">
    <property type="protein sequence ID" value="TCN82058.1"/>
    <property type="molecule type" value="Genomic_DNA"/>
</dbReference>
<dbReference type="Pfam" id="PF23562">
    <property type="entry name" value="AMP-binding_C_3"/>
    <property type="match status" value="1"/>
</dbReference>
<dbReference type="SUPFAM" id="SSF56801">
    <property type="entry name" value="Acetyl-CoA synthetase-like"/>
    <property type="match status" value="1"/>
</dbReference>
<dbReference type="InterPro" id="IPR045851">
    <property type="entry name" value="AMP-bd_C_sf"/>
</dbReference>
<dbReference type="GO" id="GO:0016874">
    <property type="term" value="F:ligase activity"/>
    <property type="evidence" value="ECO:0007669"/>
    <property type="project" value="UniProtKB-KW"/>
</dbReference>
<dbReference type="PANTHER" id="PTHR43767:SF8">
    <property type="entry name" value="LONG-CHAIN-FATTY-ACID--COA LIGASE"/>
    <property type="match status" value="1"/>
</dbReference>
<dbReference type="InterPro" id="IPR020845">
    <property type="entry name" value="AMP-binding_CS"/>
</dbReference>
<feature type="domain" description="AMP-dependent synthetase/ligase" evidence="2">
    <location>
        <begin position="10"/>
        <end position="338"/>
    </location>
</feature>
<comment type="caution">
    <text evidence="3">The sequence shown here is derived from an EMBL/GenBank/DDBJ whole genome shotgun (WGS) entry which is preliminary data.</text>
</comment>
<dbReference type="InterPro" id="IPR042099">
    <property type="entry name" value="ANL_N_sf"/>
</dbReference>
<name>A0A4R2F8D6_9GAMM</name>
<dbReference type="Gene3D" id="3.40.50.12780">
    <property type="entry name" value="N-terminal domain of ligase-like"/>
    <property type="match status" value="1"/>
</dbReference>
<reference evidence="3 4" key="1">
    <citation type="submission" date="2019-03" db="EMBL/GenBank/DDBJ databases">
        <title>Freshwater and sediment microbial communities from various areas in North America, analyzing microbe dynamics in response to fracking.</title>
        <authorList>
            <person name="Lamendella R."/>
        </authorList>
    </citation>
    <scope>NUCLEOTIDE SEQUENCE [LARGE SCALE GENOMIC DNA]</scope>
    <source>
        <strain evidence="3 4">74A</strain>
    </source>
</reference>
<keyword evidence="1" id="KW-0436">Ligase</keyword>
<proteinExistence type="predicted"/>
<dbReference type="OrthoDB" id="9803968at2"/>
<evidence type="ECO:0000259" key="2">
    <source>
        <dbReference type="Pfam" id="PF00501"/>
    </source>
</evidence>
<dbReference type="InterPro" id="IPR050237">
    <property type="entry name" value="ATP-dep_AMP-bd_enzyme"/>
</dbReference>
<dbReference type="Proteomes" id="UP000294832">
    <property type="component" value="Unassembled WGS sequence"/>
</dbReference>